<dbReference type="Pfam" id="PF04828">
    <property type="entry name" value="GFA"/>
    <property type="match status" value="1"/>
</dbReference>
<evidence type="ECO:0000256" key="4">
    <source>
        <dbReference type="ARBA" id="ARBA00023239"/>
    </source>
</evidence>
<dbReference type="RefSeq" id="WP_240592239.1">
    <property type="nucleotide sequence ID" value="NZ_JAKUDL010000008.1"/>
</dbReference>
<comment type="caution">
    <text evidence="6">The sequence shown here is derived from an EMBL/GenBank/DDBJ whole genome shotgun (WGS) entry which is preliminary data.</text>
</comment>
<dbReference type="Proteomes" id="UP001297581">
    <property type="component" value="Unassembled WGS sequence"/>
</dbReference>
<comment type="similarity">
    <text evidence="1">Belongs to the Gfa family.</text>
</comment>
<feature type="domain" description="CENP-V/GFA" evidence="5">
    <location>
        <begin position="4"/>
        <end position="108"/>
    </location>
</feature>
<dbReference type="SUPFAM" id="SSF51316">
    <property type="entry name" value="Mss4-like"/>
    <property type="match status" value="1"/>
</dbReference>
<dbReference type="PANTHER" id="PTHR33337:SF40">
    <property type="entry name" value="CENP-V_GFA DOMAIN-CONTAINING PROTEIN-RELATED"/>
    <property type="match status" value="1"/>
</dbReference>
<evidence type="ECO:0000256" key="2">
    <source>
        <dbReference type="ARBA" id="ARBA00022723"/>
    </source>
</evidence>
<evidence type="ECO:0000313" key="7">
    <source>
        <dbReference type="Proteomes" id="UP001297581"/>
    </source>
</evidence>
<dbReference type="GO" id="GO:0046872">
    <property type="term" value="F:metal ion binding"/>
    <property type="evidence" value="ECO:0007669"/>
    <property type="project" value="UniProtKB-KW"/>
</dbReference>
<dbReference type="PANTHER" id="PTHR33337">
    <property type="entry name" value="GFA DOMAIN-CONTAINING PROTEIN"/>
    <property type="match status" value="1"/>
</dbReference>
<dbReference type="GO" id="GO:0016846">
    <property type="term" value="F:carbon-sulfur lyase activity"/>
    <property type="evidence" value="ECO:0007669"/>
    <property type="project" value="InterPro"/>
</dbReference>
<gene>
    <name evidence="6" type="ORF">MJ923_17745</name>
</gene>
<organism evidence="6 7">
    <name type="scientific">Shewanella zhuhaiensis</name>
    <dbReference type="NCBI Taxonomy" id="2919576"/>
    <lineage>
        <taxon>Bacteria</taxon>
        <taxon>Pseudomonadati</taxon>
        <taxon>Pseudomonadota</taxon>
        <taxon>Gammaproteobacteria</taxon>
        <taxon>Alteromonadales</taxon>
        <taxon>Shewanellaceae</taxon>
        <taxon>Shewanella</taxon>
    </lineage>
</organism>
<evidence type="ECO:0000256" key="3">
    <source>
        <dbReference type="ARBA" id="ARBA00022833"/>
    </source>
</evidence>
<proteinExistence type="inferred from homology"/>
<protein>
    <submittedName>
        <fullName evidence="6">GFA family protein</fullName>
    </submittedName>
</protein>
<dbReference type="InterPro" id="IPR011057">
    <property type="entry name" value="Mss4-like_sf"/>
</dbReference>
<evidence type="ECO:0000256" key="1">
    <source>
        <dbReference type="ARBA" id="ARBA00005495"/>
    </source>
</evidence>
<dbReference type="Gene3D" id="3.90.1590.10">
    <property type="entry name" value="glutathione-dependent formaldehyde- activating enzyme (gfa)"/>
    <property type="match status" value="1"/>
</dbReference>
<keyword evidence="2" id="KW-0479">Metal-binding</keyword>
<keyword evidence="7" id="KW-1185">Reference proteome</keyword>
<accession>A0AAJ1BJR0</accession>
<dbReference type="EMBL" id="JAKUDL010000008">
    <property type="protein sequence ID" value="MCH4296156.1"/>
    <property type="molecule type" value="Genomic_DNA"/>
</dbReference>
<dbReference type="AlphaFoldDB" id="A0AAJ1BJR0"/>
<evidence type="ECO:0000259" key="5">
    <source>
        <dbReference type="PROSITE" id="PS51891"/>
    </source>
</evidence>
<dbReference type="PROSITE" id="PS51891">
    <property type="entry name" value="CENP_V_GFA"/>
    <property type="match status" value="1"/>
</dbReference>
<keyword evidence="4" id="KW-0456">Lyase</keyword>
<keyword evidence="3" id="KW-0862">Zinc</keyword>
<name>A0AAJ1BJR0_9GAMM</name>
<sequence length="136" mass="15231">MDRLSGGCHCGHIRYEISSMPFDADYCHCRDCHKITGAPVSAWVDIKTTQLSWHGAKPKEYASSETIRRGFCPECGSTLSYRSTAHPDYFTVAIGSLDDPALMAPKYHIYTKDAPSWLVIDDRSPRYPGPRSETSK</sequence>
<reference evidence="6 7" key="1">
    <citation type="submission" date="2022-02" db="EMBL/GenBank/DDBJ databases">
        <title>The genome sequence of Shewanella sp. 3B26.</title>
        <authorList>
            <person name="Du J."/>
        </authorList>
    </citation>
    <scope>NUCLEOTIDE SEQUENCE [LARGE SCALE GENOMIC DNA]</scope>
    <source>
        <strain evidence="6 7">3B26</strain>
    </source>
</reference>
<dbReference type="InterPro" id="IPR006913">
    <property type="entry name" value="CENP-V/GFA"/>
</dbReference>
<evidence type="ECO:0000313" key="6">
    <source>
        <dbReference type="EMBL" id="MCH4296156.1"/>
    </source>
</evidence>